<keyword evidence="5" id="KW-1185">Reference proteome</keyword>
<accession>A0A974PPB2</accession>
<organism evidence="4 5">
    <name type="scientific">Xanthobacter dioxanivorans</name>
    <dbReference type="NCBI Taxonomy" id="2528964"/>
    <lineage>
        <taxon>Bacteria</taxon>
        <taxon>Pseudomonadati</taxon>
        <taxon>Pseudomonadota</taxon>
        <taxon>Alphaproteobacteria</taxon>
        <taxon>Hyphomicrobiales</taxon>
        <taxon>Xanthobacteraceae</taxon>
        <taxon>Xanthobacter</taxon>
    </lineage>
</organism>
<dbReference type="InterPro" id="IPR017927">
    <property type="entry name" value="FAD-bd_FR_type"/>
</dbReference>
<comment type="cofactor">
    <cofactor evidence="1">
        <name>[2Fe-2S] cluster</name>
        <dbReference type="ChEBI" id="CHEBI:190135"/>
    </cofactor>
</comment>
<feature type="domain" description="FAD-binding FR-type" evidence="3">
    <location>
        <begin position="98"/>
        <end position="200"/>
    </location>
</feature>
<dbReference type="GO" id="GO:0051536">
    <property type="term" value="F:iron-sulfur cluster binding"/>
    <property type="evidence" value="ECO:0007669"/>
    <property type="project" value="InterPro"/>
</dbReference>
<dbReference type="InterPro" id="IPR017938">
    <property type="entry name" value="Riboflavin_synthase-like_b-brl"/>
</dbReference>
<dbReference type="PRINTS" id="PR00371">
    <property type="entry name" value="FPNCR"/>
</dbReference>
<dbReference type="CDD" id="cd06189">
    <property type="entry name" value="flavin_oxioreductase"/>
    <property type="match status" value="1"/>
</dbReference>
<dbReference type="Gene3D" id="3.10.20.30">
    <property type="match status" value="1"/>
</dbReference>
<evidence type="ECO:0000313" key="5">
    <source>
        <dbReference type="Proteomes" id="UP000596427"/>
    </source>
</evidence>
<dbReference type="SUPFAM" id="SSF52343">
    <property type="entry name" value="Ferredoxin reductase-like, C-terminal NADP-linked domain"/>
    <property type="match status" value="1"/>
</dbReference>
<dbReference type="Pfam" id="PF00175">
    <property type="entry name" value="NAD_binding_1"/>
    <property type="match status" value="1"/>
</dbReference>
<dbReference type="PANTHER" id="PTHR47354">
    <property type="entry name" value="NADH OXIDOREDUCTASE HCR"/>
    <property type="match status" value="1"/>
</dbReference>
<dbReference type="Pfam" id="PF00970">
    <property type="entry name" value="FAD_binding_6"/>
    <property type="match status" value="1"/>
</dbReference>
<dbReference type="Pfam" id="PF00111">
    <property type="entry name" value="Fer2"/>
    <property type="match status" value="1"/>
</dbReference>
<dbReference type="InterPro" id="IPR001433">
    <property type="entry name" value="OxRdtase_FAD/NAD-bd"/>
</dbReference>
<proteinExistence type="predicted"/>
<dbReference type="InterPro" id="IPR001709">
    <property type="entry name" value="Flavoprot_Pyr_Nucl_cyt_Rdtase"/>
</dbReference>
<dbReference type="CDD" id="cd00207">
    <property type="entry name" value="fer2"/>
    <property type="match status" value="1"/>
</dbReference>
<dbReference type="RefSeq" id="WP_203194143.1">
    <property type="nucleotide sequence ID" value="NZ_CP063362.1"/>
</dbReference>
<evidence type="ECO:0000259" key="2">
    <source>
        <dbReference type="PROSITE" id="PS51085"/>
    </source>
</evidence>
<name>A0A974PPB2_9HYPH</name>
<dbReference type="Proteomes" id="UP000596427">
    <property type="component" value="Chromosome"/>
</dbReference>
<dbReference type="InterPro" id="IPR008333">
    <property type="entry name" value="Cbr1-like_FAD-bd_dom"/>
</dbReference>
<evidence type="ECO:0000313" key="4">
    <source>
        <dbReference type="EMBL" id="QRG07230.1"/>
    </source>
</evidence>
<dbReference type="AlphaFoldDB" id="A0A974PPB2"/>
<dbReference type="SUPFAM" id="SSF63380">
    <property type="entry name" value="Riboflavin synthase domain-like"/>
    <property type="match status" value="1"/>
</dbReference>
<dbReference type="InterPro" id="IPR001041">
    <property type="entry name" value="2Fe-2S_ferredoxin-type"/>
</dbReference>
<dbReference type="InterPro" id="IPR036010">
    <property type="entry name" value="2Fe-2S_ferredoxin-like_sf"/>
</dbReference>
<dbReference type="PROSITE" id="PS51384">
    <property type="entry name" value="FAD_FR"/>
    <property type="match status" value="1"/>
</dbReference>
<dbReference type="PRINTS" id="PR00410">
    <property type="entry name" value="PHEHYDRXLASE"/>
</dbReference>
<evidence type="ECO:0000256" key="1">
    <source>
        <dbReference type="ARBA" id="ARBA00034078"/>
    </source>
</evidence>
<dbReference type="Gene3D" id="2.40.30.10">
    <property type="entry name" value="Translation factors"/>
    <property type="match status" value="1"/>
</dbReference>
<sequence>MSYKVELRPSGHSFEVGESEAILAAGLAQHVNLPYGCRMGTCCSCRGKVISGEVDLGNAHLAYLPQKARDEGYALLCQAHALSDLVIEIEELPELAEPQAMPGIVKDVRRLADDVILLHVRLPLHLNLRFAAGQYVDLLLPGGVRRSYSIANPPKTSGVIDLEFHIRHMPGGLFTDRLFGGIQPREKIQLEGPLGTFFLRASPKPALMLASGTGYAPIRSILMDILARESTRAFKLYWGGRRPKDIYAADEVRALEAQYPNFEFVPVVSDALPEDRWDGRTGLVHRAAMADYPDLSGWQVYACGAPAMIDAARKDFTAHCALPESEFLSDAFVSRADLAREAV</sequence>
<reference evidence="4 5" key="1">
    <citation type="submission" date="2020-10" db="EMBL/GenBank/DDBJ databases">
        <title>Degradation of 1,4-Dioxane by Xanthobacter sp. YN2, via a Novel Group-2 Soluble Di-Iron Monooxygenase.</title>
        <authorList>
            <person name="Ma F."/>
            <person name="Wang Y."/>
            <person name="Yang J."/>
            <person name="Guo H."/>
            <person name="Su D."/>
            <person name="Yu L."/>
        </authorList>
    </citation>
    <scope>NUCLEOTIDE SEQUENCE [LARGE SCALE GENOMIC DNA]</scope>
    <source>
        <strain evidence="4 5">YN2</strain>
    </source>
</reference>
<evidence type="ECO:0000259" key="3">
    <source>
        <dbReference type="PROSITE" id="PS51384"/>
    </source>
</evidence>
<feature type="domain" description="2Fe-2S ferredoxin-type" evidence="2">
    <location>
        <begin position="3"/>
        <end position="93"/>
    </location>
</feature>
<dbReference type="PROSITE" id="PS51085">
    <property type="entry name" value="2FE2S_FER_2"/>
    <property type="match status" value="1"/>
</dbReference>
<dbReference type="InterPro" id="IPR050415">
    <property type="entry name" value="MRET"/>
</dbReference>
<dbReference type="InterPro" id="IPR039261">
    <property type="entry name" value="FNR_nucleotide-bd"/>
</dbReference>
<dbReference type="GO" id="GO:0016491">
    <property type="term" value="F:oxidoreductase activity"/>
    <property type="evidence" value="ECO:0007669"/>
    <property type="project" value="InterPro"/>
</dbReference>
<dbReference type="EMBL" id="CP063362">
    <property type="protein sequence ID" value="QRG07230.1"/>
    <property type="molecule type" value="Genomic_DNA"/>
</dbReference>
<gene>
    <name evidence="4" type="ORF">EZH22_01965</name>
</gene>
<dbReference type="InterPro" id="IPR012675">
    <property type="entry name" value="Beta-grasp_dom_sf"/>
</dbReference>
<protein>
    <submittedName>
        <fullName evidence="4">CDP-6-deoxy-delta-3,4-glucoseen reductase</fullName>
    </submittedName>
</protein>
<dbReference type="SUPFAM" id="SSF54292">
    <property type="entry name" value="2Fe-2S ferredoxin-like"/>
    <property type="match status" value="1"/>
</dbReference>
<dbReference type="KEGG" id="xdi:EZH22_01965"/>
<dbReference type="Gene3D" id="3.40.50.80">
    <property type="entry name" value="Nucleotide-binding domain of ferredoxin-NADP reductase (FNR) module"/>
    <property type="match status" value="1"/>
</dbReference>
<dbReference type="PANTHER" id="PTHR47354:SF5">
    <property type="entry name" value="PROTEIN RFBI"/>
    <property type="match status" value="1"/>
</dbReference>